<reference evidence="1 2" key="1">
    <citation type="submission" date="2024-03" db="EMBL/GenBank/DDBJ databases">
        <title>Novel species of the genus Variovorax.</title>
        <authorList>
            <person name="Liu Q."/>
            <person name="Xin Y.-H."/>
        </authorList>
    </citation>
    <scope>NUCLEOTIDE SEQUENCE [LARGE SCALE GENOMIC DNA]</scope>
    <source>
        <strain evidence="1 2">KACC 18899</strain>
    </source>
</reference>
<dbReference type="InterPro" id="IPR049973">
    <property type="entry name" value="STY0301-like"/>
</dbReference>
<dbReference type="NCBIfam" id="NF042415">
    <property type="entry name" value="STY0301_fam"/>
    <property type="match status" value="1"/>
</dbReference>
<keyword evidence="2" id="KW-1185">Reference proteome</keyword>
<accession>A0ABU8VBW3</accession>
<sequence length="147" mass="15930">MNKGIRQFCVGGLLSALGISCGAEQLICPPSTRIASATLTGVPEHWVVVPSDGKLKLFGVRFYSGPPSQRAELKPEPVASREKGVIQSRWDFGADASSKDGVWMRCDYGQQAVSMATRVPDNVTQCVDRYRKTKGGFAFEGISCKTE</sequence>
<gene>
    <name evidence="1" type="ORF">WKW77_06410</name>
</gene>
<dbReference type="PROSITE" id="PS51257">
    <property type="entry name" value="PROKAR_LIPOPROTEIN"/>
    <property type="match status" value="1"/>
</dbReference>
<evidence type="ECO:0000313" key="2">
    <source>
        <dbReference type="Proteomes" id="UP001365846"/>
    </source>
</evidence>
<dbReference type="RefSeq" id="WP_340356006.1">
    <property type="nucleotide sequence ID" value="NZ_JBBKZU010000002.1"/>
</dbReference>
<proteinExistence type="predicted"/>
<protein>
    <submittedName>
        <fullName evidence="1">STY0301 family protein</fullName>
    </submittedName>
</protein>
<name>A0ABU8VBW3_9BURK</name>
<organism evidence="1 2">
    <name type="scientific">Variovorax ureilyticus</name>
    <dbReference type="NCBI Taxonomy" id="1836198"/>
    <lineage>
        <taxon>Bacteria</taxon>
        <taxon>Pseudomonadati</taxon>
        <taxon>Pseudomonadota</taxon>
        <taxon>Betaproteobacteria</taxon>
        <taxon>Burkholderiales</taxon>
        <taxon>Comamonadaceae</taxon>
        <taxon>Variovorax</taxon>
    </lineage>
</organism>
<comment type="caution">
    <text evidence="1">The sequence shown here is derived from an EMBL/GenBank/DDBJ whole genome shotgun (WGS) entry which is preliminary data.</text>
</comment>
<evidence type="ECO:0000313" key="1">
    <source>
        <dbReference type="EMBL" id="MEJ8810692.1"/>
    </source>
</evidence>
<dbReference type="Proteomes" id="UP001365846">
    <property type="component" value="Unassembled WGS sequence"/>
</dbReference>
<dbReference type="EMBL" id="JBBKZU010000002">
    <property type="protein sequence ID" value="MEJ8810692.1"/>
    <property type="molecule type" value="Genomic_DNA"/>
</dbReference>